<dbReference type="Gene3D" id="2.40.70.10">
    <property type="entry name" value="Acid Proteases"/>
    <property type="match status" value="1"/>
</dbReference>
<keyword evidence="3" id="KW-1185">Reference proteome</keyword>
<dbReference type="CDD" id="cd00303">
    <property type="entry name" value="retropepsin_like"/>
    <property type="match status" value="1"/>
</dbReference>
<organism evidence="2 3">
    <name type="scientific">Mucuna pruriens</name>
    <name type="common">Velvet bean</name>
    <name type="synonym">Dolichos pruriens</name>
    <dbReference type="NCBI Taxonomy" id="157652"/>
    <lineage>
        <taxon>Eukaryota</taxon>
        <taxon>Viridiplantae</taxon>
        <taxon>Streptophyta</taxon>
        <taxon>Embryophyta</taxon>
        <taxon>Tracheophyta</taxon>
        <taxon>Spermatophyta</taxon>
        <taxon>Magnoliopsida</taxon>
        <taxon>eudicotyledons</taxon>
        <taxon>Gunneridae</taxon>
        <taxon>Pentapetalae</taxon>
        <taxon>rosids</taxon>
        <taxon>fabids</taxon>
        <taxon>Fabales</taxon>
        <taxon>Fabaceae</taxon>
        <taxon>Papilionoideae</taxon>
        <taxon>50 kb inversion clade</taxon>
        <taxon>NPAAA clade</taxon>
        <taxon>indigoferoid/millettioid clade</taxon>
        <taxon>Phaseoleae</taxon>
        <taxon>Mucuna</taxon>
    </lineage>
</organism>
<feature type="domain" description="Integrase catalytic" evidence="1">
    <location>
        <begin position="326"/>
        <end position="405"/>
    </location>
</feature>
<accession>A0A371FZS8</accession>
<proteinExistence type="predicted"/>
<dbReference type="Proteomes" id="UP000257109">
    <property type="component" value="Unassembled WGS sequence"/>
</dbReference>
<evidence type="ECO:0000313" key="3">
    <source>
        <dbReference type="Proteomes" id="UP000257109"/>
    </source>
</evidence>
<dbReference type="Pfam" id="PF17921">
    <property type="entry name" value="Integrase_H2C2"/>
    <property type="match status" value="1"/>
</dbReference>
<dbReference type="Pfam" id="PF00665">
    <property type="entry name" value="rve"/>
    <property type="match status" value="1"/>
</dbReference>
<reference evidence="2" key="1">
    <citation type="submission" date="2018-05" db="EMBL/GenBank/DDBJ databases">
        <title>Draft genome of Mucuna pruriens seed.</title>
        <authorList>
            <person name="Nnadi N.E."/>
            <person name="Vos R."/>
            <person name="Hasami M.H."/>
            <person name="Devisetty U.K."/>
            <person name="Aguiy J.C."/>
        </authorList>
    </citation>
    <scope>NUCLEOTIDE SEQUENCE [LARGE SCALE GENOMIC DNA]</scope>
    <source>
        <strain evidence="2">JCA_2017</strain>
    </source>
</reference>
<dbReference type="Gene3D" id="1.10.340.70">
    <property type="match status" value="1"/>
</dbReference>
<comment type="caution">
    <text evidence="2">The sequence shown here is derived from an EMBL/GenBank/DDBJ whole genome shotgun (WGS) entry which is preliminary data.</text>
</comment>
<dbReference type="Gene3D" id="3.30.420.10">
    <property type="entry name" value="Ribonuclease H-like superfamily/Ribonuclease H"/>
    <property type="match status" value="1"/>
</dbReference>
<dbReference type="InterPro" id="IPR021109">
    <property type="entry name" value="Peptidase_aspartic_dom_sf"/>
</dbReference>
<dbReference type="InterPro" id="IPR041588">
    <property type="entry name" value="Integrase_H2C2"/>
</dbReference>
<dbReference type="InterPro" id="IPR052160">
    <property type="entry name" value="Gypsy_RT_Integrase-like"/>
</dbReference>
<evidence type="ECO:0000313" key="2">
    <source>
        <dbReference type="EMBL" id="RDX83816.1"/>
    </source>
</evidence>
<dbReference type="SUPFAM" id="SSF53098">
    <property type="entry name" value="Ribonuclease H-like"/>
    <property type="match status" value="1"/>
</dbReference>
<evidence type="ECO:0000259" key="1">
    <source>
        <dbReference type="PROSITE" id="PS50994"/>
    </source>
</evidence>
<dbReference type="AlphaFoldDB" id="A0A371FZS8"/>
<name>A0A371FZS8_MUCPR</name>
<dbReference type="InterPro" id="IPR036397">
    <property type="entry name" value="RNaseH_sf"/>
</dbReference>
<dbReference type="InterPro" id="IPR012337">
    <property type="entry name" value="RNaseH-like_sf"/>
</dbReference>
<protein>
    <submittedName>
        <fullName evidence="2">Mitochondrial protein</fullName>
    </submittedName>
</protein>
<dbReference type="OrthoDB" id="850662at2759"/>
<dbReference type="PANTHER" id="PTHR47266">
    <property type="entry name" value="ENDONUCLEASE-RELATED"/>
    <property type="match status" value="1"/>
</dbReference>
<dbReference type="PROSITE" id="PS50994">
    <property type="entry name" value="INTEGRASE"/>
    <property type="match status" value="1"/>
</dbReference>
<dbReference type="GO" id="GO:0015074">
    <property type="term" value="P:DNA integration"/>
    <property type="evidence" value="ECO:0007669"/>
    <property type="project" value="InterPro"/>
</dbReference>
<sequence length="560" mass="64469">MFLKVEINIPFLDAIKQIPKYVKFLKELCVHKRKKMNGMSALTKNEEVTVGAQALLKKCRDPEIFSIPCTISECTFANAMLDLGASINVMPTSIYKALNFGDLELTRMTIQLANRSVVQPLGILEDVLVQVNELIFLADFYNTDAKPRLIRWMLLLQEFNLEIRDKKGAENSVADHLSRIEKESELMPIRDEFPDEHLLHIKTSPPWFADICNFVAASRFPPEASRAYKDKLRSDAKYYIWDDPYLWRLCSDKVIRRCIPEAEFNSVLQFCHSAPGGGHYGSTRTARKVLDCGLYWPTIFRDAHEFVSTCENCQKAGVAMNRRHEMPQQPIQFCEIFDVWGIDFMGPFPVSNGYSYILLAVDYVSRWVEAIATRTNDARVVVDFLKSNIFCRFGVPKALISDQGTYHLPVELEHRAYWAVKQCNLAYDQAGEQRKFQLQELDELRLEAYENSRIYKQKIKRFHDQQILRKEFRVGQKVLLFNSRLKLIAGKLRSRWDGPFVITNVFPHGAVQLKDEHSNSTFQVNGHQIKPFHEGPAPITHDMEIISLMEPASPDDPASH</sequence>
<gene>
    <name evidence="2" type="ORF">CR513_35228</name>
</gene>
<dbReference type="EMBL" id="QJKJ01007241">
    <property type="protein sequence ID" value="RDX83816.1"/>
    <property type="molecule type" value="Genomic_DNA"/>
</dbReference>
<dbReference type="GO" id="GO:0003676">
    <property type="term" value="F:nucleic acid binding"/>
    <property type="evidence" value="ECO:0007669"/>
    <property type="project" value="InterPro"/>
</dbReference>
<dbReference type="InterPro" id="IPR001584">
    <property type="entry name" value="Integrase_cat-core"/>
</dbReference>
<feature type="non-terminal residue" evidence="2">
    <location>
        <position position="1"/>
    </location>
</feature>